<feature type="transmembrane region" description="Helical" evidence="1">
    <location>
        <begin position="41"/>
        <end position="59"/>
    </location>
</feature>
<sequence length="66" mass="7706">MQEQKENTLHRFTPRWWEILAYALIIALAVILSAMQFPKWVVVPLVLAIILVRVARIHLTKRKQGS</sequence>
<keyword evidence="1" id="KW-1133">Transmembrane helix</keyword>
<dbReference type="Proteomes" id="UP000663618">
    <property type="component" value="Chromosome"/>
</dbReference>
<evidence type="ECO:0000256" key="1">
    <source>
        <dbReference type="SAM" id="Phobius"/>
    </source>
</evidence>
<protein>
    <submittedName>
        <fullName evidence="2">Uncharacterized protein</fullName>
    </submittedName>
</protein>
<dbReference type="RefSeq" id="WP_206649104.1">
    <property type="nucleotide sequence ID" value="NZ_CAKMCC010000025.1"/>
</dbReference>
<evidence type="ECO:0000313" key="3">
    <source>
        <dbReference type="Proteomes" id="UP000663618"/>
    </source>
</evidence>
<gene>
    <name evidence="2" type="ORF">BLI009_05035</name>
</gene>
<keyword evidence="1" id="KW-0812">Transmembrane</keyword>
<dbReference type="AlphaFoldDB" id="A0AAX1LNS3"/>
<organism evidence="2 3">
    <name type="scientific">Bifidobacterium longum subsp. infantis</name>
    <dbReference type="NCBI Taxonomy" id="1682"/>
    <lineage>
        <taxon>Bacteria</taxon>
        <taxon>Bacillati</taxon>
        <taxon>Actinomycetota</taxon>
        <taxon>Actinomycetes</taxon>
        <taxon>Bifidobacteriales</taxon>
        <taxon>Bifidobacteriaceae</taxon>
        <taxon>Bifidobacterium</taxon>
    </lineage>
</organism>
<evidence type="ECO:0000313" key="2">
    <source>
        <dbReference type="EMBL" id="QSP98449.1"/>
    </source>
</evidence>
<accession>A0AAX1LNS3</accession>
<proteinExistence type="predicted"/>
<keyword evidence="1" id="KW-0472">Membrane</keyword>
<reference evidence="2" key="1">
    <citation type="submission" date="2021-03" db="EMBL/GenBank/DDBJ databases">
        <title>Genome sequencing of Bifidobacterium longum subsp. infantis JCM 7009.</title>
        <authorList>
            <person name="Kim J."/>
        </authorList>
    </citation>
    <scope>NUCLEOTIDE SEQUENCE</scope>
    <source>
        <strain evidence="2">JCM 7009</strain>
    </source>
</reference>
<feature type="transmembrane region" description="Helical" evidence="1">
    <location>
        <begin position="16"/>
        <end position="35"/>
    </location>
</feature>
<name>A0AAX1LNS3_BIFLI</name>
<dbReference type="EMBL" id="CP071248">
    <property type="protein sequence ID" value="QSP98449.1"/>
    <property type="molecule type" value="Genomic_DNA"/>
</dbReference>